<dbReference type="Proteomes" id="UP000239560">
    <property type="component" value="Unassembled WGS sequence"/>
</dbReference>
<protein>
    <submittedName>
        <fullName evidence="2">Uncharacterized protein</fullName>
    </submittedName>
</protein>
<accession>A0A2T0A0S1</accession>
<proteinExistence type="predicted"/>
<gene>
    <name evidence="2" type="ORF">AAT19DRAFT_9722</name>
</gene>
<evidence type="ECO:0000313" key="3">
    <source>
        <dbReference type="Proteomes" id="UP000239560"/>
    </source>
</evidence>
<feature type="compositionally biased region" description="Basic and acidic residues" evidence="1">
    <location>
        <begin position="185"/>
        <end position="198"/>
    </location>
</feature>
<organism evidence="2 3">
    <name type="scientific">Rhodotorula toruloides</name>
    <name type="common">Yeast</name>
    <name type="synonym">Rhodosporidium toruloides</name>
    <dbReference type="NCBI Taxonomy" id="5286"/>
    <lineage>
        <taxon>Eukaryota</taxon>
        <taxon>Fungi</taxon>
        <taxon>Dikarya</taxon>
        <taxon>Basidiomycota</taxon>
        <taxon>Pucciniomycotina</taxon>
        <taxon>Microbotryomycetes</taxon>
        <taxon>Sporidiobolales</taxon>
        <taxon>Sporidiobolaceae</taxon>
        <taxon>Rhodotorula</taxon>
    </lineage>
</organism>
<reference evidence="2 3" key="1">
    <citation type="journal article" date="2018" name="Elife">
        <title>Functional genomics of lipid metabolism in the oleaginous yeast Rhodosporidium toruloides.</title>
        <authorList>
            <person name="Coradetti S.T."/>
            <person name="Pinel D."/>
            <person name="Geiselman G."/>
            <person name="Ito M."/>
            <person name="Mondo S."/>
            <person name="Reilly M.C."/>
            <person name="Cheng Y.F."/>
            <person name="Bauer S."/>
            <person name="Grigoriev I."/>
            <person name="Gladden J.M."/>
            <person name="Simmons B.A."/>
            <person name="Brem R."/>
            <person name="Arkin A.P."/>
            <person name="Skerker J.M."/>
        </authorList>
    </citation>
    <scope>NUCLEOTIDE SEQUENCE [LARGE SCALE GENOMIC DNA]</scope>
    <source>
        <strain evidence="2 3">NBRC 0880</strain>
    </source>
</reference>
<dbReference type="AlphaFoldDB" id="A0A2T0A0S1"/>
<evidence type="ECO:0000313" key="2">
    <source>
        <dbReference type="EMBL" id="PRQ71607.1"/>
    </source>
</evidence>
<dbReference type="EMBL" id="LCTV02000011">
    <property type="protein sequence ID" value="PRQ71607.1"/>
    <property type="molecule type" value="Genomic_DNA"/>
</dbReference>
<evidence type="ECO:0000256" key="1">
    <source>
        <dbReference type="SAM" id="MobiDB-lite"/>
    </source>
</evidence>
<comment type="caution">
    <text evidence="2">The sequence shown here is derived from an EMBL/GenBank/DDBJ whole genome shotgun (WGS) entry which is preliminary data.</text>
</comment>
<name>A0A2T0A0S1_RHOTO</name>
<feature type="region of interest" description="Disordered" evidence="1">
    <location>
        <begin position="167"/>
        <end position="198"/>
    </location>
</feature>
<sequence>MSLKMSNMTLKSRGRNEEKAEVGLVCNVPYNTHCDRPSLAAHVRQASQIPASKRPIECDGAVGEVQRLIGASRAQTSSTVVCARRRDGEQANKDSCRIHRLSRLPPSADSPSAALLANLRHHLNPSSASSTHTTTFPSSWRPFGVLNNSFFRGGLITSLNARSAESEATDAADSAGVGGGDWTDVDNHRGPQADSSKRFSEVEGTCASLTCRKERTRVCPAHRANMRAVQACEEGQSPSPLWCTWSCNEVCDSGFSKRGSERDKRGTKE</sequence>